<keyword evidence="2" id="KW-0677">Repeat</keyword>
<dbReference type="InterPro" id="IPR020019">
    <property type="entry name" value="AcTrfase_PglD-like"/>
</dbReference>
<dbReference type="AlphaFoldDB" id="A0A179SUR6"/>
<dbReference type="CDD" id="cd03360">
    <property type="entry name" value="LbH_AT_putative"/>
    <property type="match status" value="1"/>
</dbReference>
<dbReference type="InterPro" id="IPR041561">
    <property type="entry name" value="PglD_N"/>
</dbReference>
<keyword evidence="1 6" id="KW-0808">Transferase</keyword>
<evidence type="ECO:0000256" key="3">
    <source>
        <dbReference type="PIRSR" id="PIRSR620019-1"/>
    </source>
</evidence>
<feature type="domain" description="PglD N-terminal" evidence="5">
    <location>
        <begin position="2"/>
        <end position="80"/>
    </location>
</feature>
<dbReference type="PROSITE" id="PS00101">
    <property type="entry name" value="HEXAPEP_TRANSFERASES"/>
    <property type="match status" value="1"/>
</dbReference>
<dbReference type="RefSeq" id="WP_066335091.1">
    <property type="nucleotide sequence ID" value="NZ_LWSG01000023.1"/>
</dbReference>
<keyword evidence="7" id="KW-1185">Reference proteome</keyword>
<dbReference type="InterPro" id="IPR050179">
    <property type="entry name" value="Trans_hexapeptide_repeat"/>
</dbReference>
<dbReference type="Proteomes" id="UP000078534">
    <property type="component" value="Unassembled WGS sequence"/>
</dbReference>
<dbReference type="Gene3D" id="3.40.50.20">
    <property type="match status" value="1"/>
</dbReference>
<protein>
    <submittedName>
        <fullName evidence="6">Acetyltransferase</fullName>
    </submittedName>
</protein>
<comment type="caution">
    <text evidence="6">The sequence shown here is derived from an EMBL/GenBank/DDBJ whole genome shotgun (WGS) entry which is preliminary data.</text>
</comment>
<dbReference type="OrthoDB" id="9794407at2"/>
<dbReference type="PANTHER" id="PTHR43300:SF7">
    <property type="entry name" value="UDP-N-ACETYLBACILLOSAMINE N-ACETYLTRANSFERASE"/>
    <property type="match status" value="1"/>
</dbReference>
<reference evidence="7" key="1">
    <citation type="submission" date="2016-04" db="EMBL/GenBank/DDBJ databases">
        <authorList>
            <person name="Lyu Z."/>
            <person name="Lyu W."/>
        </authorList>
    </citation>
    <scope>NUCLEOTIDE SEQUENCE [LARGE SCALE GENOMIC DNA]</scope>
    <source>
        <strain evidence="7">C44</strain>
    </source>
</reference>
<dbReference type="EMBL" id="LWSG01000023">
    <property type="protein sequence ID" value="OAS85134.1"/>
    <property type="molecule type" value="Genomic_DNA"/>
</dbReference>
<evidence type="ECO:0000256" key="2">
    <source>
        <dbReference type="ARBA" id="ARBA00022737"/>
    </source>
</evidence>
<dbReference type="InterPro" id="IPR001451">
    <property type="entry name" value="Hexapep"/>
</dbReference>
<gene>
    <name evidence="6" type="ORF">A6K24_06390</name>
</gene>
<dbReference type="Pfam" id="PF00132">
    <property type="entry name" value="Hexapep"/>
    <property type="match status" value="1"/>
</dbReference>
<evidence type="ECO:0000256" key="4">
    <source>
        <dbReference type="PIRSR" id="PIRSR620019-2"/>
    </source>
</evidence>
<organism evidence="6 7">
    <name type="scientific">Metabacillus litoralis</name>
    <dbReference type="NCBI Taxonomy" id="152268"/>
    <lineage>
        <taxon>Bacteria</taxon>
        <taxon>Bacillati</taxon>
        <taxon>Bacillota</taxon>
        <taxon>Bacilli</taxon>
        <taxon>Bacillales</taxon>
        <taxon>Bacillaceae</taxon>
        <taxon>Metabacillus</taxon>
    </lineage>
</organism>
<dbReference type="PANTHER" id="PTHR43300">
    <property type="entry name" value="ACETYLTRANSFERASE"/>
    <property type="match status" value="1"/>
</dbReference>
<dbReference type="Gene3D" id="2.160.10.10">
    <property type="entry name" value="Hexapeptide repeat proteins"/>
    <property type="match status" value="1"/>
</dbReference>
<sequence length="215" mass="23099">MKIVIIGQGGHSKVINDIILSFEGKVIAYLDDKYEAFFYQNDQYFGPISSAKYIISKIKNIKFVIGIGDNKVRKSIYERLALPTEFYATLIHKSAIISQSASIESGSVIMARTVVNANTRIGKHSIINTGSIVEHDNRISNFVHISPNATLTGSVTINEGVHIGAGATVIPNVSIGEWSVIGAGAAVITDIPAYRTAVGVPAKLKIKNVTEDVGV</sequence>
<accession>A0A179SUR6</accession>
<proteinExistence type="predicted"/>
<feature type="binding site" evidence="4">
    <location>
        <position position="68"/>
    </location>
    <ligand>
        <name>substrate</name>
    </ligand>
</feature>
<feature type="binding site" evidence="4">
    <location>
        <position position="144"/>
    </location>
    <ligand>
        <name>acetyl-CoA</name>
        <dbReference type="ChEBI" id="CHEBI:57288"/>
    </ligand>
</feature>
<dbReference type="GO" id="GO:0016740">
    <property type="term" value="F:transferase activity"/>
    <property type="evidence" value="ECO:0007669"/>
    <property type="project" value="UniProtKB-KW"/>
</dbReference>
<dbReference type="InterPro" id="IPR011004">
    <property type="entry name" value="Trimer_LpxA-like_sf"/>
</dbReference>
<dbReference type="NCBIfam" id="TIGR03570">
    <property type="entry name" value="NeuD_NnaD"/>
    <property type="match status" value="1"/>
</dbReference>
<feature type="active site" description="Proton acceptor" evidence="3">
    <location>
        <position position="135"/>
    </location>
</feature>
<evidence type="ECO:0000313" key="7">
    <source>
        <dbReference type="Proteomes" id="UP000078534"/>
    </source>
</evidence>
<feature type="site" description="Increases basicity of active site His" evidence="3">
    <location>
        <position position="136"/>
    </location>
</feature>
<dbReference type="SUPFAM" id="SSF51161">
    <property type="entry name" value="Trimeric LpxA-like enzymes"/>
    <property type="match status" value="1"/>
</dbReference>
<dbReference type="STRING" id="152268.A6K24_06390"/>
<evidence type="ECO:0000256" key="1">
    <source>
        <dbReference type="ARBA" id="ARBA00022679"/>
    </source>
</evidence>
<dbReference type="Pfam" id="PF17836">
    <property type="entry name" value="PglD_N"/>
    <property type="match status" value="1"/>
</dbReference>
<name>A0A179SUR6_9BACI</name>
<evidence type="ECO:0000313" key="6">
    <source>
        <dbReference type="EMBL" id="OAS85134.1"/>
    </source>
</evidence>
<evidence type="ECO:0000259" key="5">
    <source>
        <dbReference type="Pfam" id="PF17836"/>
    </source>
</evidence>
<dbReference type="InterPro" id="IPR018357">
    <property type="entry name" value="Hexapep_transf_CS"/>
</dbReference>